<dbReference type="PANTHER" id="PTHR22836:SF0">
    <property type="entry name" value="PRE-MRNA 3' END PROCESSING PROTEIN WDR33"/>
    <property type="match status" value="1"/>
</dbReference>
<dbReference type="Gene3D" id="2.130.10.10">
    <property type="entry name" value="YVTN repeat-like/Quinoprotein amine dehydrogenase"/>
    <property type="match status" value="2"/>
</dbReference>
<feature type="compositionally biased region" description="Low complexity" evidence="4">
    <location>
        <begin position="26"/>
        <end position="36"/>
    </location>
</feature>
<feature type="repeat" description="WD" evidence="2">
    <location>
        <begin position="452"/>
        <end position="493"/>
    </location>
</feature>
<dbReference type="SUPFAM" id="SSF50978">
    <property type="entry name" value="WD40 repeat-like"/>
    <property type="match status" value="1"/>
</dbReference>
<feature type="compositionally biased region" description="Low complexity" evidence="4">
    <location>
        <begin position="115"/>
        <end position="126"/>
    </location>
</feature>
<comment type="subcellular location">
    <subcellularLocation>
        <location evidence="3">Nucleus</location>
    </subcellularLocation>
</comment>
<dbReference type="InterPro" id="IPR001680">
    <property type="entry name" value="WD40_rpt"/>
</dbReference>
<comment type="function">
    <text evidence="3">Required for 3'-end cleavage and polyadenylation of pre-mRNAs.</text>
</comment>
<dbReference type="InterPro" id="IPR015943">
    <property type="entry name" value="WD40/YVTN_repeat-like_dom_sf"/>
</dbReference>
<evidence type="ECO:0000313" key="7">
    <source>
        <dbReference type="Proteomes" id="UP000815677"/>
    </source>
</evidence>
<keyword evidence="2" id="KW-0853">WD repeat</keyword>
<feature type="compositionally biased region" description="Polar residues" evidence="4">
    <location>
        <begin position="89"/>
        <end position="98"/>
    </location>
</feature>
<protein>
    <recommendedName>
        <fullName evidence="1 3">Polyadenylation factor subunit 2</fullName>
    </recommendedName>
</protein>
<evidence type="ECO:0000256" key="3">
    <source>
        <dbReference type="RuleBase" id="RU369034"/>
    </source>
</evidence>
<evidence type="ECO:0000256" key="2">
    <source>
        <dbReference type="PROSITE-ProRule" id="PRU00221"/>
    </source>
</evidence>
<keyword evidence="5" id="KW-1133">Transmembrane helix</keyword>
<evidence type="ECO:0000256" key="4">
    <source>
        <dbReference type="SAM" id="MobiDB-lite"/>
    </source>
</evidence>
<sequence length="943" mass="104928">MPQPQTRLSIPSTLVTAPTPDPSPVAPSAVPATPSTNKGKRKADEVDGNTPPEASKKAQFAVSPRPLRASNATSNAPSSYQRQPKRARLSTQSESTRPGSRAGENPNETAATVGSWSSRRSRSQSQHESLHRAPSRRSISASSIPISALISPHAPSINLSSRQTAFHMRDPHKPPKIQPTGWTLSMGEIDLNSPRLFTETGGSPLHAWLFFIGFVIFPVWWAASFMQVIRTRRVGHDGEAKGDQVVLDDPQVEFDARTWLKNEWRPSRYLSEPQPPPVDEAMRMQELEAVARAMADGKPVKKTRPRRTVDYNGPLGRWALLRKLRPNQGYLPTVRPAVPFIIDLYPPKAYRDNASTSLCTKFVHTSTNKVRCPVNVVTWTPEGRRVLTGSTSGEFTLWNGLTFNFETILQAHDNAICTLTFTHSGQYLASADKAGTIKYFEPNMNNLAACQGSNSHEAIRGLSFSPDDRRFATASDDSSVRIWSFQERRVESILEGHGWDVKCVEWHPTKGLLVSGSKDNDVKFWDPRSGTVLSTLHHHKNTIQALSWSPNGDMVASASRDQTVRVFDIRAMKEFRIFKGHKKEVCSVTWHPVHPILVSGGSEGAILHWDITEPEPSFGQPPHPPRANLAQAHDSNVWSLQFHPLGHLLATASNDHTTRFWSRERPGDAASVFVGGGARPVEVPQEQDAYGYGEMDEEDVEMAPGFGAGPGPAQGGGAPWWEQNGQDNFGRNVRDGPDEAYEEMPWNGNGNENEWRGGSGNRRGQGQGSQTLVLKYMRQNQPFDELPMEYFLGSGQCSRPPEFVYGFGFPRAPSIAVMHAQLRAMQQQIPHQDLADRQKIAPLKALVQYMKREIDVPVVCDMGMMTVEGAKTPIVFYMFNSHNADTAYLPVSVKCTADQMQRLFKELGWDEVPSAKWYLTALYGYPDDEEDFNIVPKKRVLVH</sequence>
<feature type="compositionally biased region" description="Polar residues" evidence="4">
    <location>
        <begin position="1"/>
        <end position="14"/>
    </location>
</feature>
<evidence type="ECO:0000256" key="5">
    <source>
        <dbReference type="SAM" id="Phobius"/>
    </source>
</evidence>
<feature type="repeat" description="WD" evidence="2">
    <location>
        <begin position="374"/>
        <end position="399"/>
    </location>
</feature>
<dbReference type="InterPro" id="IPR045245">
    <property type="entry name" value="Pfs2-like"/>
</dbReference>
<proteinExistence type="predicted"/>
<dbReference type="EMBL" id="DF849479">
    <property type="protein sequence ID" value="GAT57526.1"/>
    <property type="molecule type" value="Genomic_DNA"/>
</dbReference>
<feature type="region of interest" description="Disordered" evidence="4">
    <location>
        <begin position="746"/>
        <end position="767"/>
    </location>
</feature>
<feature type="repeat" description="WD" evidence="2">
    <location>
        <begin position="494"/>
        <end position="535"/>
    </location>
</feature>
<name>A0ABQ0M2F4_MYCCL</name>
<dbReference type="PANTHER" id="PTHR22836">
    <property type="entry name" value="WD40 REPEAT PROTEIN"/>
    <property type="match status" value="1"/>
</dbReference>
<dbReference type="InterPro" id="IPR036322">
    <property type="entry name" value="WD40_repeat_dom_sf"/>
</dbReference>
<feature type="repeat" description="WD" evidence="2">
    <location>
        <begin position="578"/>
        <end position="611"/>
    </location>
</feature>
<dbReference type="PROSITE" id="PS50294">
    <property type="entry name" value="WD_REPEATS_REGION"/>
    <property type="match status" value="5"/>
</dbReference>
<keyword evidence="5" id="KW-0472">Membrane</keyword>
<accession>A0ABQ0M2F4</accession>
<keyword evidence="3" id="KW-0507">mRNA processing</keyword>
<dbReference type="Proteomes" id="UP000815677">
    <property type="component" value="Unassembled WGS sequence"/>
</dbReference>
<organism evidence="6 7">
    <name type="scientific">Mycena chlorophos</name>
    <name type="common">Agaric fungus</name>
    <name type="synonym">Agaricus chlorophos</name>
    <dbReference type="NCBI Taxonomy" id="658473"/>
    <lineage>
        <taxon>Eukaryota</taxon>
        <taxon>Fungi</taxon>
        <taxon>Dikarya</taxon>
        <taxon>Basidiomycota</taxon>
        <taxon>Agaricomycotina</taxon>
        <taxon>Agaricomycetes</taxon>
        <taxon>Agaricomycetidae</taxon>
        <taxon>Agaricales</taxon>
        <taxon>Marasmiineae</taxon>
        <taxon>Mycenaceae</taxon>
        <taxon>Mycena</taxon>
    </lineage>
</organism>
<feature type="region of interest" description="Disordered" evidence="4">
    <location>
        <begin position="161"/>
        <end position="180"/>
    </location>
</feature>
<evidence type="ECO:0000256" key="1">
    <source>
        <dbReference type="ARBA" id="ARBA00026154"/>
    </source>
</evidence>
<dbReference type="SMART" id="SM00320">
    <property type="entry name" value="WD40"/>
    <property type="match status" value="7"/>
</dbReference>
<feature type="repeat" description="WD" evidence="2">
    <location>
        <begin position="630"/>
        <end position="662"/>
    </location>
</feature>
<feature type="repeat" description="WD" evidence="2">
    <location>
        <begin position="536"/>
        <end position="577"/>
    </location>
</feature>
<feature type="compositionally biased region" description="Gly residues" evidence="4">
    <location>
        <begin position="757"/>
        <end position="767"/>
    </location>
</feature>
<dbReference type="Pfam" id="PF00400">
    <property type="entry name" value="WD40"/>
    <property type="match status" value="6"/>
</dbReference>
<keyword evidence="5" id="KW-0812">Transmembrane</keyword>
<reference evidence="6" key="1">
    <citation type="submission" date="2014-09" db="EMBL/GenBank/DDBJ databases">
        <title>Genome sequence of the luminous mushroom Mycena chlorophos for searching fungal bioluminescence genes.</title>
        <authorList>
            <person name="Tanaka Y."/>
            <person name="Kasuga D."/>
            <person name="Oba Y."/>
            <person name="Hase S."/>
            <person name="Sato K."/>
            <person name="Oba Y."/>
            <person name="Sakakibara Y."/>
        </authorList>
    </citation>
    <scope>NUCLEOTIDE SEQUENCE</scope>
</reference>
<feature type="transmembrane region" description="Helical" evidence="5">
    <location>
        <begin position="205"/>
        <end position="223"/>
    </location>
</feature>
<keyword evidence="3" id="KW-0539">Nucleus</keyword>
<keyword evidence="7" id="KW-1185">Reference proteome</keyword>
<feature type="compositionally biased region" description="Polar residues" evidence="4">
    <location>
        <begin position="70"/>
        <end position="82"/>
    </location>
</feature>
<feature type="region of interest" description="Disordered" evidence="4">
    <location>
        <begin position="1"/>
        <end position="139"/>
    </location>
</feature>
<evidence type="ECO:0000313" key="6">
    <source>
        <dbReference type="EMBL" id="GAT57526.1"/>
    </source>
</evidence>
<dbReference type="PROSITE" id="PS50082">
    <property type="entry name" value="WD_REPEATS_2"/>
    <property type="match status" value="6"/>
</dbReference>
<gene>
    <name evidence="6" type="ORF">MCHLO_14050</name>
</gene>
<dbReference type="CDD" id="cd00200">
    <property type="entry name" value="WD40"/>
    <property type="match status" value="1"/>
</dbReference>